<organism evidence="2 3">
    <name type="scientific">Hyalomma marginatum</name>
    <dbReference type="NCBI Taxonomy" id="34627"/>
    <lineage>
        <taxon>Eukaryota</taxon>
        <taxon>Metazoa</taxon>
        <taxon>Ecdysozoa</taxon>
        <taxon>Arthropoda</taxon>
        <taxon>Chelicerata</taxon>
        <taxon>Arachnida</taxon>
        <taxon>Acari</taxon>
        <taxon>Parasitiformes</taxon>
        <taxon>Ixodida</taxon>
        <taxon>Ixodoidea</taxon>
        <taxon>Ixodidae</taxon>
        <taxon>Hyalomminae</taxon>
        <taxon>Hyalomma</taxon>
    </lineage>
</organism>
<feature type="compositionally biased region" description="Basic and acidic residues" evidence="1">
    <location>
        <begin position="9"/>
        <end position="18"/>
    </location>
</feature>
<dbReference type="Proteomes" id="UP000837675">
    <property type="component" value="Unassembled WGS sequence"/>
</dbReference>
<evidence type="ECO:0000313" key="3">
    <source>
        <dbReference type="Proteomes" id="UP000837675"/>
    </source>
</evidence>
<proteinExistence type="predicted"/>
<name>A0A8S4BXA6_9ACAR</name>
<dbReference type="AlphaFoldDB" id="A0A8S4BXA6"/>
<feature type="compositionally biased region" description="Polar residues" evidence="1">
    <location>
        <begin position="25"/>
        <end position="39"/>
    </location>
</feature>
<accession>A0A8S4BXA6</accession>
<keyword evidence="3" id="KW-1185">Reference proteome</keyword>
<evidence type="ECO:0000256" key="1">
    <source>
        <dbReference type="SAM" id="MobiDB-lite"/>
    </source>
</evidence>
<gene>
    <name evidence="2" type="ORF">MHYMCMPASI_00708</name>
</gene>
<evidence type="ECO:0000313" key="2">
    <source>
        <dbReference type="EMBL" id="CAG7593719.1"/>
    </source>
</evidence>
<feature type="region of interest" description="Disordered" evidence="1">
    <location>
        <begin position="1"/>
        <end position="39"/>
    </location>
</feature>
<sequence>MTNSLSNKARREETERRQALAQKSIKYSQSTCTSFGEGT</sequence>
<reference evidence="2" key="1">
    <citation type="submission" date="2021-06" db="EMBL/GenBank/DDBJ databases">
        <authorList>
            <person name="Nardi T."/>
            <person name="Nardi T."/>
        </authorList>
    </citation>
    <scope>NUCLEOTIDE SEQUENCE</scope>
</reference>
<comment type="caution">
    <text evidence="2">The sequence shown here is derived from an EMBL/GenBank/DDBJ whole genome shotgun (WGS) entry which is preliminary data.</text>
</comment>
<protein>
    <submittedName>
        <fullName evidence="2">Uncharacterized protein</fullName>
    </submittedName>
</protein>
<dbReference type="EMBL" id="CAJVAF010000299">
    <property type="protein sequence ID" value="CAG7593719.1"/>
    <property type="molecule type" value="Genomic_DNA"/>
</dbReference>